<dbReference type="Proteomes" id="UP000189703">
    <property type="component" value="Unplaced"/>
</dbReference>
<gene>
    <name evidence="3" type="primary">LOC104595980</name>
</gene>
<dbReference type="Pfam" id="PF12680">
    <property type="entry name" value="SnoaL_2"/>
    <property type="match status" value="1"/>
</dbReference>
<proteinExistence type="predicted"/>
<dbReference type="OMA" id="MGKNTEY"/>
<dbReference type="PANTHER" id="PTHR33698:SF1">
    <property type="entry name" value="NUCLEAR TRANSPORT FACTOR 2 (NTF2) FAMILY PROTEIN"/>
    <property type="match status" value="1"/>
</dbReference>
<reference evidence="3" key="1">
    <citation type="submission" date="2025-08" db="UniProtKB">
        <authorList>
            <consortium name="RefSeq"/>
        </authorList>
    </citation>
    <scope>IDENTIFICATION</scope>
</reference>
<dbReference type="InterPro" id="IPR032710">
    <property type="entry name" value="NTF2-like_dom_sf"/>
</dbReference>
<evidence type="ECO:0000259" key="1">
    <source>
        <dbReference type="Pfam" id="PF12680"/>
    </source>
</evidence>
<dbReference type="PANTHER" id="PTHR33698">
    <property type="entry name" value="NUCLEAR TRANSPORT FACTOR 2 (NTF2)-LIKE PROTEIN"/>
    <property type="match status" value="1"/>
</dbReference>
<evidence type="ECO:0000313" key="2">
    <source>
        <dbReference type="Proteomes" id="UP000189703"/>
    </source>
</evidence>
<keyword evidence="2" id="KW-1185">Reference proteome</keyword>
<protein>
    <submittedName>
        <fullName evidence="3">Uncharacterized protein LOC104595980</fullName>
    </submittedName>
</protein>
<organism evidence="2 3">
    <name type="scientific">Nelumbo nucifera</name>
    <name type="common">Sacred lotus</name>
    <dbReference type="NCBI Taxonomy" id="4432"/>
    <lineage>
        <taxon>Eukaryota</taxon>
        <taxon>Viridiplantae</taxon>
        <taxon>Streptophyta</taxon>
        <taxon>Embryophyta</taxon>
        <taxon>Tracheophyta</taxon>
        <taxon>Spermatophyta</taxon>
        <taxon>Magnoliopsida</taxon>
        <taxon>Proteales</taxon>
        <taxon>Nelumbonaceae</taxon>
        <taxon>Nelumbo</taxon>
    </lineage>
</organism>
<evidence type="ECO:0000313" key="3">
    <source>
        <dbReference type="RefSeq" id="XP_010255231.1"/>
    </source>
</evidence>
<dbReference type="eggNOG" id="ENOG502RXQE">
    <property type="taxonomic scope" value="Eukaryota"/>
</dbReference>
<dbReference type="SUPFAM" id="SSF54427">
    <property type="entry name" value="NTF2-like"/>
    <property type="match status" value="1"/>
</dbReference>
<dbReference type="OrthoDB" id="1886670at2759"/>
<name>A0A1U7ZMC0_NELNU</name>
<accession>A0A1U7ZMC0</accession>
<dbReference type="KEGG" id="nnu:104595980"/>
<dbReference type="InterPro" id="IPR037401">
    <property type="entry name" value="SnoaL-like"/>
</dbReference>
<feature type="domain" description="SnoaL-like" evidence="1">
    <location>
        <begin position="83"/>
        <end position="177"/>
    </location>
</feature>
<dbReference type="Gene3D" id="3.10.450.50">
    <property type="match status" value="1"/>
</dbReference>
<dbReference type="GeneID" id="104595980"/>
<sequence>MATASLQPCSTLTRSTRLALNSSTVNRASKRQMLQAMAVYPGVYSKSKLVGKPVHSAGRWSMSLGKGNYPEIEPNQLSPSHRIEQFYACINNKNKMELGDFISDDCCFEDYSFFNPFRGRKEVIHFLEQLLECTGKNVKFTVESVYEGDQFTVGVMWHLEWKDKFIPFTRGSSFYECSKQGQRLVIKKARVMIESPIKPGMLSLTLLKMVRTLFDEFPKAAEGFLQKPQAIVQLLLKIYIIFLEPFVHPILQCYINVWKIVAQLLSNIFNILLTVSKIIFK</sequence>
<dbReference type="AlphaFoldDB" id="A0A1U7ZMC0"/>
<dbReference type="RefSeq" id="XP_010255231.1">
    <property type="nucleotide sequence ID" value="XM_010256929.2"/>
</dbReference>